<dbReference type="SUPFAM" id="SSF52317">
    <property type="entry name" value="Class I glutamine amidotransferase-like"/>
    <property type="match status" value="1"/>
</dbReference>
<gene>
    <name evidence="1" type="ORF">BJI67_01005</name>
</gene>
<dbReference type="InterPro" id="IPR029062">
    <property type="entry name" value="Class_I_gatase-like"/>
</dbReference>
<dbReference type="InterPro" id="IPR011697">
    <property type="entry name" value="Peptidase_C26"/>
</dbReference>
<dbReference type="GO" id="GO:0005829">
    <property type="term" value="C:cytosol"/>
    <property type="evidence" value="ECO:0007669"/>
    <property type="project" value="TreeGrafter"/>
</dbReference>
<dbReference type="Gene3D" id="3.40.50.880">
    <property type="match status" value="1"/>
</dbReference>
<dbReference type="CDD" id="cd01745">
    <property type="entry name" value="GATase1_2"/>
    <property type="match status" value="1"/>
</dbReference>
<dbReference type="RefSeq" id="WP_070071432.1">
    <property type="nucleotide sequence ID" value="NZ_CP017448.1"/>
</dbReference>
<dbReference type="AlphaFoldDB" id="A0A1D8K4F1"/>
<accession>A0A1D8K4F1</accession>
<keyword evidence="2" id="KW-1185">Reference proteome</keyword>
<dbReference type="KEGG" id="aaeo:BJI67_01005"/>
<organism evidence="1 2">
    <name type="scientific">Acidihalobacter aeolianus</name>
    <dbReference type="NCBI Taxonomy" id="2792603"/>
    <lineage>
        <taxon>Bacteria</taxon>
        <taxon>Pseudomonadati</taxon>
        <taxon>Pseudomonadota</taxon>
        <taxon>Gammaproteobacteria</taxon>
        <taxon>Chromatiales</taxon>
        <taxon>Ectothiorhodospiraceae</taxon>
        <taxon>Acidihalobacter</taxon>
    </lineage>
</organism>
<sequence length="253" mass="27661">MSIVIGISTFGPTPRGRYECPQGYPNAVHRAGGLPLPIPAIPERIPEYLELIDGLILIGGEDIDPTAYGVAPRKPLSRLNPYRDRAEMALTRAAVERELPTLAICRGMQIVNVALGGGIHSHLPDVFGDLVTHVGEEWAVLLHEIRVDADSRLHGWLGTDQFSSLSGHHQAISTLGRGLHANAWAPDGVIEAFEHETHPYLVGVQWHPELNADKDPVQQRLFDRLVEAADVHSRCRALEKSLSSPSSSERAKA</sequence>
<dbReference type="PANTHER" id="PTHR43235">
    <property type="entry name" value="GLUTAMINE AMIDOTRANSFERASE PB2B2.05-RELATED"/>
    <property type="match status" value="1"/>
</dbReference>
<dbReference type="GO" id="GO:0033969">
    <property type="term" value="F:gamma-glutamyl-gamma-aminobutyrate hydrolase activity"/>
    <property type="evidence" value="ECO:0007669"/>
    <property type="project" value="TreeGrafter"/>
</dbReference>
<dbReference type="PANTHER" id="PTHR43235:SF1">
    <property type="entry name" value="GLUTAMINE AMIDOTRANSFERASE PB2B2.05-RELATED"/>
    <property type="match status" value="1"/>
</dbReference>
<protein>
    <submittedName>
        <fullName evidence="1">Uncharacterized protein</fullName>
    </submittedName>
</protein>
<dbReference type="Pfam" id="PF07722">
    <property type="entry name" value="Peptidase_C26"/>
    <property type="match status" value="1"/>
</dbReference>
<name>A0A1D8K4F1_9GAMM</name>
<dbReference type="InterPro" id="IPR044668">
    <property type="entry name" value="PuuD-like"/>
</dbReference>
<evidence type="ECO:0000313" key="1">
    <source>
        <dbReference type="EMBL" id="AOV15832.1"/>
    </source>
</evidence>
<dbReference type="EMBL" id="CP017448">
    <property type="protein sequence ID" value="AOV15832.1"/>
    <property type="molecule type" value="Genomic_DNA"/>
</dbReference>
<proteinExistence type="predicted"/>
<dbReference type="PROSITE" id="PS51273">
    <property type="entry name" value="GATASE_TYPE_1"/>
    <property type="match status" value="1"/>
</dbReference>
<dbReference type="GO" id="GO:0006598">
    <property type="term" value="P:polyamine catabolic process"/>
    <property type="evidence" value="ECO:0007669"/>
    <property type="project" value="TreeGrafter"/>
</dbReference>
<evidence type="ECO:0000313" key="2">
    <source>
        <dbReference type="Proteomes" id="UP000095342"/>
    </source>
</evidence>
<dbReference type="Proteomes" id="UP000095342">
    <property type="component" value="Chromosome"/>
</dbReference>
<reference evidence="1 2" key="1">
    <citation type="submission" date="2016-09" db="EMBL/GenBank/DDBJ databases">
        <title>Acidihalobacter prosperus V6 (DSM14174).</title>
        <authorList>
            <person name="Khaleque H.N."/>
            <person name="Ramsay J.P."/>
            <person name="Murphy R.J.T."/>
            <person name="Kaksonen A.H."/>
            <person name="Boxall N.J."/>
            <person name="Watkin E.L.J."/>
        </authorList>
    </citation>
    <scope>NUCLEOTIDE SEQUENCE [LARGE SCALE GENOMIC DNA]</scope>
    <source>
        <strain evidence="1 2">V6</strain>
    </source>
</reference>